<organism evidence="3 4">
    <name type="scientific">Vibrio cholerae</name>
    <dbReference type="NCBI Taxonomy" id="666"/>
    <lineage>
        <taxon>Bacteria</taxon>
        <taxon>Pseudomonadati</taxon>
        <taxon>Pseudomonadota</taxon>
        <taxon>Gammaproteobacteria</taxon>
        <taxon>Vibrionales</taxon>
        <taxon>Vibrionaceae</taxon>
        <taxon>Vibrio</taxon>
    </lineage>
</organism>
<dbReference type="Proteomes" id="UP000046067">
    <property type="component" value="Unassembled WGS sequence"/>
</dbReference>
<dbReference type="EMBL" id="CWQJ01000042">
    <property type="protein sequence ID" value="CSC86580.1"/>
    <property type="molecule type" value="Genomic_DNA"/>
</dbReference>
<accession>A0A656A9Z6</accession>
<name>A0A656A9Z6_VIBCL</name>
<evidence type="ECO:0000313" key="2">
    <source>
        <dbReference type="EMBL" id="CSC86580.1"/>
    </source>
</evidence>
<feature type="compositionally biased region" description="Low complexity" evidence="1">
    <location>
        <begin position="1"/>
        <end position="16"/>
    </location>
</feature>
<reference evidence="4 5" key="1">
    <citation type="submission" date="2015-07" db="EMBL/GenBank/DDBJ databases">
        <authorList>
            <consortium name="Pathogen Informatics"/>
        </authorList>
    </citation>
    <scope>NUCLEOTIDE SEQUENCE [LARGE SCALE GENOMIC DNA]</scope>
    <source>
        <strain evidence="3 4">A316</strain>
        <strain evidence="2 5">A325</strain>
    </source>
</reference>
<protein>
    <submittedName>
        <fullName evidence="3">Uncharacterized protein</fullName>
    </submittedName>
</protein>
<evidence type="ECO:0000313" key="4">
    <source>
        <dbReference type="Proteomes" id="UP000041770"/>
    </source>
</evidence>
<proteinExistence type="predicted"/>
<sequence>MLASSRKSSRSIHNSRVNGTSRSPISGLFGWLASVKVSTVPAAKFSITSLTGSRTAIARGAFSLRSSRIQDSNALYSIMFSCLVTPMRLQNSRIALGVKPRRRRPEMVGIRGSSQPVTNFSVTSWFSLRLDITVYSRFKRLNSYWRGWHGIVMLSRTQSYRRRLSWNSKVQIECVMPSSASEIQCVKSYIG</sequence>
<dbReference type="AlphaFoldDB" id="A0A656A9Z6"/>
<dbReference type="EMBL" id="CWQY01000023">
    <property type="protein sequence ID" value="CSD03155.1"/>
    <property type="molecule type" value="Genomic_DNA"/>
</dbReference>
<feature type="region of interest" description="Disordered" evidence="1">
    <location>
        <begin position="1"/>
        <end position="20"/>
    </location>
</feature>
<dbReference type="Proteomes" id="UP000041770">
    <property type="component" value="Unassembled WGS sequence"/>
</dbReference>
<gene>
    <name evidence="3" type="ORF">ERS013200_02950</name>
    <name evidence="2" type="ORF">ERS013201_03767</name>
</gene>
<evidence type="ECO:0000313" key="5">
    <source>
        <dbReference type="Proteomes" id="UP000046067"/>
    </source>
</evidence>
<evidence type="ECO:0000313" key="3">
    <source>
        <dbReference type="EMBL" id="CSD03155.1"/>
    </source>
</evidence>
<evidence type="ECO:0000256" key="1">
    <source>
        <dbReference type="SAM" id="MobiDB-lite"/>
    </source>
</evidence>